<evidence type="ECO:0000256" key="4">
    <source>
        <dbReference type="ARBA" id="ARBA00022679"/>
    </source>
</evidence>
<dbReference type="InterPro" id="IPR013785">
    <property type="entry name" value="Aldolase_TIM"/>
</dbReference>
<keyword evidence="4 5" id="KW-0808">Transferase</keyword>
<evidence type="ECO:0000259" key="7">
    <source>
        <dbReference type="Pfam" id="PF02749"/>
    </source>
</evidence>
<evidence type="ECO:0000256" key="1">
    <source>
        <dbReference type="ARBA" id="ARBA00009400"/>
    </source>
</evidence>
<dbReference type="AlphaFoldDB" id="A0AAW3ZYI6"/>
<dbReference type="InterPro" id="IPR037128">
    <property type="entry name" value="Quinolinate_PRibosylTase_N_sf"/>
</dbReference>
<name>A0AAW3ZYI6_9BACT</name>
<dbReference type="FunFam" id="3.20.20.70:FF:000030">
    <property type="entry name" value="Nicotinate-nucleotide pyrophosphorylase, carboxylating"/>
    <property type="match status" value="1"/>
</dbReference>
<feature type="domain" description="Quinolinate phosphoribosyl transferase N-terminal" evidence="7">
    <location>
        <begin position="19"/>
        <end position="102"/>
    </location>
</feature>
<dbReference type="GO" id="GO:0009435">
    <property type="term" value="P:NAD+ biosynthetic process"/>
    <property type="evidence" value="ECO:0007669"/>
    <property type="project" value="InterPro"/>
</dbReference>
<evidence type="ECO:0000256" key="5">
    <source>
        <dbReference type="PIRNR" id="PIRNR006250"/>
    </source>
</evidence>
<dbReference type="RefSeq" id="WP_170016606.1">
    <property type="nucleotide sequence ID" value="NZ_CP012545.1"/>
</dbReference>
<dbReference type="InterPro" id="IPR002638">
    <property type="entry name" value="Quinolinate_PRibosylTrfase_C"/>
</dbReference>
<dbReference type="GO" id="GO:0004514">
    <property type="term" value="F:nicotinate-nucleotide diphosphorylase (carboxylating) activity"/>
    <property type="evidence" value="ECO:0007669"/>
    <property type="project" value="InterPro"/>
</dbReference>
<protein>
    <recommendedName>
        <fullName evidence="2">Putative pyrophosphorylase ModD</fullName>
    </recommendedName>
</protein>
<keyword evidence="9" id="KW-1185">Reference proteome</keyword>
<dbReference type="GO" id="GO:0034213">
    <property type="term" value="P:quinolinate catabolic process"/>
    <property type="evidence" value="ECO:0007669"/>
    <property type="project" value="TreeGrafter"/>
</dbReference>
<dbReference type="InterPro" id="IPR036068">
    <property type="entry name" value="Nicotinate_pribotase-like_C"/>
</dbReference>
<keyword evidence="3 5" id="KW-0328">Glycosyltransferase</keyword>
<dbReference type="NCBIfam" id="TIGR01334">
    <property type="entry name" value="modD"/>
    <property type="match status" value="1"/>
</dbReference>
<dbReference type="Proteomes" id="UP000650616">
    <property type="component" value="Unassembled WGS sequence"/>
</dbReference>
<evidence type="ECO:0000313" key="8">
    <source>
        <dbReference type="EMBL" id="MBE3608425.1"/>
    </source>
</evidence>
<dbReference type="GO" id="GO:0005737">
    <property type="term" value="C:cytoplasm"/>
    <property type="evidence" value="ECO:0007669"/>
    <property type="project" value="TreeGrafter"/>
</dbReference>
<dbReference type="Gene3D" id="3.90.1170.20">
    <property type="entry name" value="Quinolinate phosphoribosyl transferase, N-terminal domain"/>
    <property type="match status" value="1"/>
</dbReference>
<dbReference type="PANTHER" id="PTHR32179:SF4">
    <property type="entry name" value="PYROPHOSPHORYLASE MODD-RELATED"/>
    <property type="match status" value="1"/>
</dbReference>
<dbReference type="InterPro" id="IPR022412">
    <property type="entry name" value="Quinolinate_PRibosylTrfase_N"/>
</dbReference>
<dbReference type="Gene3D" id="3.20.20.70">
    <property type="entry name" value="Aldolase class I"/>
    <property type="match status" value="1"/>
</dbReference>
<gene>
    <name evidence="8" type="primary">modD</name>
    <name evidence="8" type="ORF">CCAL9337_06775</name>
</gene>
<reference evidence="8 9" key="1">
    <citation type="submission" date="2015-08" db="EMBL/GenBank/DDBJ databases">
        <title>Comparative genomics of the Campylobacter concisus group.</title>
        <authorList>
            <person name="Yee E."/>
            <person name="Chapman M.H."/>
            <person name="Huynh S."/>
            <person name="Bono J.L."/>
            <person name="On S.L."/>
            <person name="St Leger J."/>
            <person name="Foster G."/>
            <person name="Parker C.T."/>
            <person name="Miller W.G."/>
        </authorList>
    </citation>
    <scope>NUCLEOTIDE SEQUENCE [LARGE SCALE GENOMIC DNA]</scope>
    <source>
        <strain evidence="8 9">RM9337</strain>
    </source>
</reference>
<comment type="similarity">
    <text evidence="1 5">Belongs to the NadC/ModD family.</text>
</comment>
<evidence type="ECO:0000256" key="3">
    <source>
        <dbReference type="ARBA" id="ARBA00022676"/>
    </source>
</evidence>
<dbReference type="PIRSF" id="PIRSF006250">
    <property type="entry name" value="NadC_ModD"/>
    <property type="match status" value="1"/>
</dbReference>
<dbReference type="EMBL" id="LIWG01000008">
    <property type="protein sequence ID" value="MBE3608425.1"/>
    <property type="molecule type" value="Genomic_DNA"/>
</dbReference>
<dbReference type="Pfam" id="PF01729">
    <property type="entry name" value="QRPTase_C"/>
    <property type="match status" value="1"/>
</dbReference>
<comment type="caution">
    <text evidence="8">The sequence shown here is derived from an EMBL/GenBank/DDBJ whole genome shotgun (WGS) entry which is preliminary data.</text>
</comment>
<dbReference type="Pfam" id="PF02749">
    <property type="entry name" value="QRPTase_N"/>
    <property type="match status" value="1"/>
</dbReference>
<evidence type="ECO:0000313" key="9">
    <source>
        <dbReference type="Proteomes" id="UP000650616"/>
    </source>
</evidence>
<dbReference type="InterPro" id="IPR006242">
    <property type="entry name" value="ModD"/>
</dbReference>
<accession>A0AAW3ZYI6</accession>
<organism evidence="8 9">
    <name type="scientific">Campylobacter californiensis</name>
    <dbReference type="NCBI Taxonomy" id="1032243"/>
    <lineage>
        <taxon>Bacteria</taxon>
        <taxon>Pseudomonadati</taxon>
        <taxon>Campylobacterota</taxon>
        <taxon>Epsilonproteobacteria</taxon>
        <taxon>Campylobacterales</taxon>
        <taxon>Campylobacteraceae</taxon>
        <taxon>Campylobacter</taxon>
    </lineage>
</organism>
<dbReference type="PANTHER" id="PTHR32179">
    <property type="entry name" value="NICOTINATE-NUCLEOTIDE PYROPHOSPHORYLASE [CARBOXYLATING]"/>
    <property type="match status" value="1"/>
</dbReference>
<dbReference type="InterPro" id="IPR027277">
    <property type="entry name" value="NadC/ModD"/>
</dbReference>
<sequence>MISDAKIWEYIHSDLPLNDLTTSLCEGKERPAKLEIFTRERIVLSNTATAIRIAEFLECKDVNTGKDGEIYKAKEPIFNASGSFENLHKAWKLIQILFEYSCKISTHTADMVALCKDASPYCQVQTTRKNFPFAKEFCLNAVISGGGRIHRANLSDSVLFFANHIKAYKSFENFCEHIADFKTNLPEKKIMIECENLSEFQTLLHYKPDVIQCDKFSPSQLSKAIELKNKTNSSIIVTAAGGINLKNCKEFAKTGINAVITSAPYTQGTADLTGKISFI</sequence>
<evidence type="ECO:0000256" key="2">
    <source>
        <dbReference type="ARBA" id="ARBA00019205"/>
    </source>
</evidence>
<evidence type="ECO:0000259" key="6">
    <source>
        <dbReference type="Pfam" id="PF01729"/>
    </source>
</evidence>
<proteinExistence type="inferred from homology"/>
<feature type="domain" description="Quinolinate phosphoribosyl transferase C-terminal" evidence="6">
    <location>
        <begin position="104"/>
        <end position="265"/>
    </location>
</feature>
<dbReference type="SUPFAM" id="SSF51690">
    <property type="entry name" value="Nicotinate/Quinolinate PRTase C-terminal domain-like"/>
    <property type="match status" value="1"/>
</dbReference>
<dbReference type="SUPFAM" id="SSF54675">
    <property type="entry name" value="Nicotinate/Quinolinate PRTase N-terminal domain-like"/>
    <property type="match status" value="1"/>
</dbReference>